<keyword evidence="1" id="KW-0548">Nucleotidyltransferase</keyword>
<protein>
    <submittedName>
        <fullName evidence="1">DNA polymerase III subunit chi</fullName>
        <ecNumber evidence="1">2.7.7.7</ecNumber>
    </submittedName>
</protein>
<gene>
    <name evidence="1" type="primary">holC</name>
    <name evidence="1" type="ORF">PIGHUM_03514</name>
</gene>
<dbReference type="InterPro" id="IPR007459">
    <property type="entry name" value="DNA_pol3_chi"/>
</dbReference>
<dbReference type="EMBL" id="UWPJ01000027">
    <property type="protein sequence ID" value="VCU71430.1"/>
    <property type="molecule type" value="Genomic_DNA"/>
</dbReference>
<keyword evidence="1" id="KW-0808">Transferase</keyword>
<dbReference type="Proteomes" id="UP000277294">
    <property type="component" value="Unassembled WGS sequence"/>
</dbReference>
<dbReference type="PANTHER" id="PTHR38767">
    <property type="entry name" value="DNA POLYMERASE III SUBUNIT CHI"/>
    <property type="match status" value="1"/>
</dbReference>
<dbReference type="GO" id="GO:0003677">
    <property type="term" value="F:DNA binding"/>
    <property type="evidence" value="ECO:0007669"/>
    <property type="project" value="InterPro"/>
</dbReference>
<dbReference type="SUPFAM" id="SSF102400">
    <property type="entry name" value="DNA polymerase III chi subunit"/>
    <property type="match status" value="1"/>
</dbReference>
<dbReference type="GO" id="GO:0032298">
    <property type="term" value="P:positive regulation of DNA-templated DNA replication initiation"/>
    <property type="evidence" value="ECO:0007669"/>
    <property type="project" value="TreeGrafter"/>
</dbReference>
<name>A0A3P4B744_9BURK</name>
<dbReference type="RefSeq" id="WP_124080983.1">
    <property type="nucleotide sequence ID" value="NZ_UWPJ01000027.1"/>
</dbReference>
<accession>A0A3P4B744</accession>
<reference evidence="1 2" key="1">
    <citation type="submission" date="2018-10" db="EMBL/GenBank/DDBJ databases">
        <authorList>
            <person name="Criscuolo A."/>
        </authorList>
    </citation>
    <scope>NUCLEOTIDE SEQUENCE [LARGE SCALE GENOMIC DNA]</scope>
    <source>
        <strain evidence="1">DnA1</strain>
    </source>
</reference>
<dbReference type="AlphaFoldDB" id="A0A3P4B744"/>
<sequence>MTEIDFAFSAPDRLRTACQIVARHHQAGHKLVVFCRDGGRLNAFDQMLWALDDISFIPHVRVSDPLAAQTPVILTASDAATPHHDWLVNLDDAWPPIYTRFRRVIEVVSNDVADREAARDRWRFYQECGHTIVRHDVSRQQLP</sequence>
<dbReference type="InterPro" id="IPR036768">
    <property type="entry name" value="PolIII_chi_sf"/>
</dbReference>
<organism evidence="1 2">
    <name type="scientific">Pigmentiphaga humi</name>
    <dbReference type="NCBI Taxonomy" id="2478468"/>
    <lineage>
        <taxon>Bacteria</taxon>
        <taxon>Pseudomonadati</taxon>
        <taxon>Pseudomonadota</taxon>
        <taxon>Betaproteobacteria</taxon>
        <taxon>Burkholderiales</taxon>
        <taxon>Alcaligenaceae</taxon>
        <taxon>Pigmentiphaga</taxon>
    </lineage>
</organism>
<dbReference type="GO" id="GO:0003887">
    <property type="term" value="F:DNA-directed DNA polymerase activity"/>
    <property type="evidence" value="ECO:0007669"/>
    <property type="project" value="UniProtKB-EC"/>
</dbReference>
<evidence type="ECO:0000313" key="2">
    <source>
        <dbReference type="Proteomes" id="UP000277294"/>
    </source>
</evidence>
<keyword evidence="2" id="KW-1185">Reference proteome</keyword>
<dbReference type="Pfam" id="PF04364">
    <property type="entry name" value="DNA_pol3_chi"/>
    <property type="match status" value="1"/>
</dbReference>
<dbReference type="PANTHER" id="PTHR38767:SF1">
    <property type="entry name" value="DNA POLYMERASE III SUBUNIT CHI"/>
    <property type="match status" value="1"/>
</dbReference>
<dbReference type="OrthoDB" id="5297568at2"/>
<dbReference type="EC" id="2.7.7.7" evidence="1"/>
<dbReference type="GO" id="GO:0006260">
    <property type="term" value="P:DNA replication"/>
    <property type="evidence" value="ECO:0007669"/>
    <property type="project" value="InterPro"/>
</dbReference>
<proteinExistence type="predicted"/>
<dbReference type="Gene3D" id="3.40.50.10110">
    <property type="entry name" value="DNA polymerase III subunit chi"/>
    <property type="match status" value="1"/>
</dbReference>
<evidence type="ECO:0000313" key="1">
    <source>
        <dbReference type="EMBL" id="VCU71430.1"/>
    </source>
</evidence>